<reference evidence="2 3" key="1">
    <citation type="submission" date="2019-06" db="EMBL/GenBank/DDBJ databases">
        <title>Whole genome shotgun sequence of Streptomyces cacaoi subsp. cacaoi NBRC 12748.</title>
        <authorList>
            <person name="Hosoyama A."/>
            <person name="Uohara A."/>
            <person name="Ohji S."/>
            <person name="Ichikawa N."/>
        </authorList>
    </citation>
    <scope>NUCLEOTIDE SEQUENCE [LARGE SCALE GENOMIC DNA]</scope>
    <source>
        <strain evidence="2 3">NBRC 12748</strain>
    </source>
</reference>
<evidence type="ECO:0000313" key="2">
    <source>
        <dbReference type="EMBL" id="GEB50776.1"/>
    </source>
</evidence>
<protein>
    <recommendedName>
        <fullName evidence="4">Uridine kinase</fullName>
    </recommendedName>
</protein>
<dbReference type="AlphaFoldDB" id="A0A4Y3QZE3"/>
<evidence type="ECO:0008006" key="4">
    <source>
        <dbReference type="Google" id="ProtNLM"/>
    </source>
</evidence>
<organism evidence="2 3">
    <name type="scientific">Streptomyces cacaoi</name>
    <dbReference type="NCBI Taxonomy" id="1898"/>
    <lineage>
        <taxon>Bacteria</taxon>
        <taxon>Bacillati</taxon>
        <taxon>Actinomycetota</taxon>
        <taxon>Actinomycetes</taxon>
        <taxon>Kitasatosporales</taxon>
        <taxon>Streptomycetaceae</taxon>
        <taxon>Streptomyces</taxon>
    </lineage>
</organism>
<dbReference type="InterPro" id="IPR027417">
    <property type="entry name" value="P-loop_NTPase"/>
</dbReference>
<gene>
    <name evidence="2" type="ORF">SCA03_33270</name>
</gene>
<accession>A0A4Y3QZE3</accession>
<name>A0A4Y3QZE3_STRCI</name>
<evidence type="ECO:0000313" key="3">
    <source>
        <dbReference type="Proteomes" id="UP000319210"/>
    </source>
</evidence>
<dbReference type="RefSeq" id="WP_030875834.1">
    <property type="nucleotide sequence ID" value="NZ_BJMM01000015.1"/>
</dbReference>
<dbReference type="Gene3D" id="3.40.50.300">
    <property type="entry name" value="P-loop containing nucleotide triphosphate hydrolases"/>
    <property type="match status" value="1"/>
</dbReference>
<sequence>MPSFTSLEAFARLVPRLAPSCGPVRLVGVDGYAGSGKTTLAGRLAGLCGGAPVVHLDDIAEHGALFDWTERFVTEVLTPLERGESARYGVYDWVKRTRERTSVVCPAPVVLVEGVGAGRAALRSSLACLLWMDVPRATAWRRGRERDGAAQAEFWAGWMPAERAHFAADPSRPFADFLVRETVTSGRETGSRPARQEGGAAVPEGPFGEFPVPGYEVFEGPGRAAGGPVDLTLRITSGS</sequence>
<dbReference type="Proteomes" id="UP000319210">
    <property type="component" value="Unassembled WGS sequence"/>
</dbReference>
<proteinExistence type="predicted"/>
<evidence type="ECO:0000256" key="1">
    <source>
        <dbReference type="SAM" id="MobiDB-lite"/>
    </source>
</evidence>
<keyword evidence="3" id="KW-1185">Reference proteome</keyword>
<dbReference type="SUPFAM" id="SSF52540">
    <property type="entry name" value="P-loop containing nucleoside triphosphate hydrolases"/>
    <property type="match status" value="1"/>
</dbReference>
<feature type="compositionally biased region" description="Low complexity" evidence="1">
    <location>
        <begin position="202"/>
        <end position="214"/>
    </location>
</feature>
<comment type="caution">
    <text evidence="2">The sequence shown here is derived from an EMBL/GenBank/DDBJ whole genome shotgun (WGS) entry which is preliminary data.</text>
</comment>
<feature type="region of interest" description="Disordered" evidence="1">
    <location>
        <begin position="185"/>
        <end position="239"/>
    </location>
</feature>
<dbReference type="EMBL" id="BJMM01000015">
    <property type="protein sequence ID" value="GEB50776.1"/>
    <property type="molecule type" value="Genomic_DNA"/>
</dbReference>